<dbReference type="PANTHER" id="PTHR43788">
    <property type="entry name" value="DNA2/NAM7 HELICASE FAMILY MEMBER"/>
    <property type="match status" value="1"/>
</dbReference>
<dbReference type="InterPro" id="IPR050534">
    <property type="entry name" value="Coronavir_polyprotein_1ab"/>
</dbReference>
<name>A0A2T2WIW3_9FIRM</name>
<organism evidence="2 3">
    <name type="scientific">Sulfobacillus benefaciens</name>
    <dbReference type="NCBI Taxonomy" id="453960"/>
    <lineage>
        <taxon>Bacteria</taxon>
        <taxon>Bacillati</taxon>
        <taxon>Bacillota</taxon>
        <taxon>Clostridia</taxon>
        <taxon>Eubacteriales</taxon>
        <taxon>Clostridiales Family XVII. Incertae Sedis</taxon>
        <taxon>Sulfobacillus</taxon>
    </lineage>
</organism>
<reference evidence="2 3" key="1">
    <citation type="journal article" date="2014" name="BMC Genomics">
        <title>Comparison of environmental and isolate Sulfobacillus genomes reveals diverse carbon, sulfur, nitrogen, and hydrogen metabolisms.</title>
        <authorList>
            <person name="Justice N.B."/>
            <person name="Norman A."/>
            <person name="Brown C.T."/>
            <person name="Singh A."/>
            <person name="Thomas B.C."/>
            <person name="Banfield J.F."/>
        </authorList>
    </citation>
    <scope>NUCLEOTIDE SEQUENCE [LARGE SCALE GENOMIC DNA]</scope>
    <source>
        <strain evidence="2">AMDSBA1</strain>
    </source>
</reference>
<dbReference type="Pfam" id="PF13604">
    <property type="entry name" value="AAA_30"/>
    <property type="match status" value="1"/>
</dbReference>
<dbReference type="CDD" id="cd17933">
    <property type="entry name" value="DEXSc_RecD-like"/>
    <property type="match status" value="1"/>
</dbReference>
<dbReference type="Pfam" id="PF13538">
    <property type="entry name" value="UvrD_C_2"/>
    <property type="match status" value="1"/>
</dbReference>
<dbReference type="Gene3D" id="2.30.30.940">
    <property type="match status" value="1"/>
</dbReference>
<sequence length="775" mass="84787">MAVNSSQSPRTITGKFQVISRTTLPPMAEVQIGNTRFELPVAAVPRVPDGVVLTLQLSPTGQPEMWQFPSRSLRKLLDLDAHDLAAYRSAHPGDPLTVESLLRASLSLPVLAHRSVVSMLQQPHPRGYENLLQYPCTDDSQARTKQRQDILADPVLSAFIHRFAWPTMHLLLHFRYGLEAPQAHRLLHVLNFSSALVMDYPYLTVYALDSAQVDFKTLDAIAEAHQKTASAPDRIHAAVFLAVQQKAFQQKHITFSVDALKSESNTILQAYGQAHPTSSLGRAIISAGNYPIAIDQAWQDLVATDYVYTWQNEQGKALAYITRVYFAVRHSGKFMARLVQTPPMAPLVNPTALTQRLTLAPYRLDAAQLRIVQHVLTRRLTVVTGGPGRGKTHVIAALVHALSQTPSPPTVWVLAPTARAVVRARQAALQLAGGKPIATTAFRTLHKALNMTPTYDGSGTVTLPDLVIVDEVSMIDAIVARTLLKSALGQSTRLVLVGDSAQLPPVGVGQVLRGLLKETANQHGSLVHTLTQSYRISANPITPTLEALQRVIALRDGLSGHSAFASLTSRQRQARIQQDTDAALKLLRQAHTVDWDETVQSKNIDARLRQAVADARIRFPQEDILVLTPYRHARELNASNLNYTMHNLLHPGPHLEPGEPVLIRENGTYPEHQGLRMVYIPNGTLGTVKSATSDAAVVVVTDPDDVTQDVAIELSMGGFGTLFDWGYVTTVHAAQGGQAPTVILIGTPSDAAGQRAMSVQWELHMLYTALSRIQD</sequence>
<evidence type="ECO:0000259" key="1">
    <source>
        <dbReference type="Pfam" id="PF13538"/>
    </source>
</evidence>
<dbReference type="Proteomes" id="UP000242699">
    <property type="component" value="Unassembled WGS sequence"/>
</dbReference>
<proteinExistence type="predicted"/>
<feature type="domain" description="UvrD-like helicase C-terminal" evidence="1">
    <location>
        <begin position="727"/>
        <end position="772"/>
    </location>
</feature>
<dbReference type="Gene3D" id="3.40.50.300">
    <property type="entry name" value="P-loop containing nucleotide triphosphate hydrolases"/>
    <property type="match status" value="2"/>
</dbReference>
<comment type="caution">
    <text evidence="2">The sequence shown here is derived from an EMBL/GenBank/DDBJ whole genome shotgun (WGS) entry which is preliminary data.</text>
</comment>
<dbReference type="SUPFAM" id="SSF52540">
    <property type="entry name" value="P-loop containing nucleoside triphosphate hydrolases"/>
    <property type="match status" value="1"/>
</dbReference>
<evidence type="ECO:0000313" key="3">
    <source>
        <dbReference type="Proteomes" id="UP000242699"/>
    </source>
</evidence>
<evidence type="ECO:0000313" key="2">
    <source>
        <dbReference type="EMBL" id="PSR22177.1"/>
    </source>
</evidence>
<dbReference type="EMBL" id="PXYT01000117">
    <property type="protein sequence ID" value="PSR22177.1"/>
    <property type="molecule type" value="Genomic_DNA"/>
</dbReference>
<dbReference type="InterPro" id="IPR027417">
    <property type="entry name" value="P-loop_NTPase"/>
</dbReference>
<protein>
    <recommendedName>
        <fullName evidence="1">UvrD-like helicase C-terminal domain-containing protein</fullName>
    </recommendedName>
</protein>
<gene>
    <name evidence="2" type="ORF">C7B43_20905</name>
</gene>
<dbReference type="InterPro" id="IPR027785">
    <property type="entry name" value="UvrD-like_helicase_C"/>
</dbReference>
<dbReference type="AlphaFoldDB" id="A0A2T2WIW3"/>
<accession>A0A2T2WIW3</accession>
<feature type="non-terminal residue" evidence="2">
    <location>
        <position position="775"/>
    </location>
</feature>